<comment type="caution">
    <text evidence="1">The sequence shown here is derived from an EMBL/GenBank/DDBJ whole genome shotgun (WGS) entry which is preliminary data.</text>
</comment>
<gene>
    <name evidence="1" type="ORF">Rhow_001114</name>
</gene>
<dbReference type="EMBL" id="BHYM01000155">
    <property type="protein sequence ID" value="GCE45087.1"/>
    <property type="molecule type" value="Genomic_DNA"/>
</dbReference>
<accession>A0A402CN86</accession>
<evidence type="ECO:0000313" key="2">
    <source>
        <dbReference type="Proteomes" id="UP000287519"/>
    </source>
</evidence>
<organism evidence="1 2">
    <name type="scientific">Rhodococcus wratislaviensis</name>
    <name type="common">Tsukamurella wratislaviensis</name>
    <dbReference type="NCBI Taxonomy" id="44752"/>
    <lineage>
        <taxon>Bacteria</taxon>
        <taxon>Bacillati</taxon>
        <taxon>Actinomycetota</taxon>
        <taxon>Actinomycetes</taxon>
        <taxon>Mycobacteriales</taxon>
        <taxon>Nocardiaceae</taxon>
        <taxon>Rhodococcus</taxon>
    </lineage>
</organism>
<proteinExistence type="predicted"/>
<keyword evidence="2" id="KW-1185">Reference proteome</keyword>
<evidence type="ECO:0000313" key="1">
    <source>
        <dbReference type="EMBL" id="GCE45087.1"/>
    </source>
</evidence>
<dbReference type="Proteomes" id="UP000287519">
    <property type="component" value="Unassembled WGS sequence"/>
</dbReference>
<dbReference type="AlphaFoldDB" id="A0A402CN86"/>
<reference evidence="1 2" key="1">
    <citation type="submission" date="2018-11" db="EMBL/GenBank/DDBJ databases">
        <title>Microbial catabolism of amino acid.</title>
        <authorList>
            <person name="Hibi M."/>
            <person name="Ogawa J."/>
        </authorList>
    </citation>
    <scope>NUCLEOTIDE SEQUENCE [LARGE SCALE GENOMIC DNA]</scope>
    <source>
        <strain evidence="1 2">C31-06</strain>
    </source>
</reference>
<protein>
    <submittedName>
        <fullName evidence="1">Uncharacterized protein</fullName>
    </submittedName>
</protein>
<sequence>MHSISIVFDTSAEAVNFEVVQRFLAAIGEFRAPLLFAV</sequence>
<name>A0A402CN86_RHOWR</name>